<gene>
    <name evidence="1" type="ORF">C4B63_62g87</name>
</gene>
<dbReference type="VEuPathDB" id="TriTrypDB:ECC02_007170"/>
<dbReference type="AlphaFoldDB" id="A0A2V2V2D0"/>
<protein>
    <submittedName>
        <fullName evidence="1">Uncharacterized protein</fullName>
    </submittedName>
</protein>
<dbReference type="VEuPathDB" id="TriTrypDB:BCY84_06539"/>
<dbReference type="VEuPathDB" id="TriTrypDB:C3747_39g368"/>
<reference evidence="1 2" key="1">
    <citation type="journal article" date="2018" name="Microb. Genom.">
        <title>Expanding an expanded genome: long-read sequencing of Trypanosoma cruzi.</title>
        <authorList>
            <person name="Berna L."/>
            <person name="Rodriguez M."/>
            <person name="Chiribao M.L."/>
            <person name="Parodi-Talice A."/>
            <person name="Pita S."/>
            <person name="Rijo G."/>
            <person name="Alvarez-Valin F."/>
            <person name="Robello C."/>
        </authorList>
    </citation>
    <scope>NUCLEOTIDE SEQUENCE [LARGE SCALE GENOMIC DNA]</scope>
    <source>
        <strain evidence="1 2">Dm28c</strain>
    </source>
</reference>
<proteinExistence type="predicted"/>
<dbReference type="VEuPathDB" id="TriTrypDB:C4B63_62g87"/>
<dbReference type="EMBL" id="PRFA01000062">
    <property type="protein sequence ID" value="PWU89218.1"/>
    <property type="molecule type" value="Genomic_DNA"/>
</dbReference>
<dbReference type="PANTHER" id="PTHR37327:SF1">
    <property type="entry name" value="MICROTUBULE INTERACTING AND TRANSPORT DOMAIN-CONTAINING PROTEIN"/>
    <property type="match status" value="1"/>
</dbReference>
<dbReference type="VEuPathDB" id="TriTrypDB:TCDM_11086"/>
<dbReference type="Proteomes" id="UP000246121">
    <property type="component" value="Unassembled WGS sequence"/>
</dbReference>
<evidence type="ECO:0000313" key="1">
    <source>
        <dbReference type="EMBL" id="PWU89218.1"/>
    </source>
</evidence>
<dbReference type="VEuPathDB" id="TriTrypDB:TcCL_NonESM13348"/>
<dbReference type="VEuPathDB" id="TriTrypDB:Tc_MARK_4237"/>
<dbReference type="VEuPathDB" id="TriTrypDB:TcCLB.506413.40"/>
<dbReference type="VEuPathDB" id="TriTrypDB:TcCLB.511237.70"/>
<dbReference type="VEuPathDB" id="TriTrypDB:TCSYLVIO_000954"/>
<comment type="caution">
    <text evidence="1">The sequence shown here is derived from an EMBL/GenBank/DDBJ whole genome shotgun (WGS) entry which is preliminary data.</text>
</comment>
<accession>A0A2V2V2D0</accession>
<organism evidence="1 2">
    <name type="scientific">Trypanosoma cruzi</name>
    <dbReference type="NCBI Taxonomy" id="5693"/>
    <lineage>
        <taxon>Eukaryota</taxon>
        <taxon>Discoba</taxon>
        <taxon>Euglenozoa</taxon>
        <taxon>Kinetoplastea</taxon>
        <taxon>Metakinetoplastina</taxon>
        <taxon>Trypanosomatida</taxon>
        <taxon>Trypanosomatidae</taxon>
        <taxon>Trypanosoma</taxon>
        <taxon>Schizotrypanum</taxon>
    </lineage>
</organism>
<dbReference type="PANTHER" id="PTHR37327">
    <property type="entry name" value="CHROMOSOME 1, WHOLE GENOME SHOTGUN SEQUENCE"/>
    <property type="match status" value="1"/>
</dbReference>
<dbReference type="VEuPathDB" id="TriTrypDB:TcG_09272"/>
<sequence>MNITMETLAQALTVLQQATAADLSGETETAVEMYVAAKNELDAVAPYLPRGHADVVRGHAEEVKRRIDGINCNRWAKEGKSEFPTFPLEYVPKPVPVEEFRVPLNPTFRVLWLMRLLERSIRQGAFVAPDLYVGKEVWYQNGGGAALTHTGPKIRYLTALCGAMEKLRAVANLNNTETVTKSLRKYLNTAEELTTALEMEIGIRTDGGASPRSRIERGMRGLFHKGQQVLRTWMNQEPNMELCLIWAVNTLGQAQLFERWIIYYSQVHMSPAVTEIMGFLHRAVGLLYSGPCSFLLRDMAILIERHQEKCRKSITRLLPVDVKLEGGTFS</sequence>
<dbReference type="VEuPathDB" id="TriTrypDB:TcBrA4_0049710"/>
<evidence type="ECO:0000313" key="2">
    <source>
        <dbReference type="Proteomes" id="UP000246121"/>
    </source>
</evidence>
<name>A0A2V2V2D0_TRYCR</name>